<sequence>MEEIIVLERLWTTSNPGKIWEKWKPKMKKQLQAIERKIAQDSRHDFDSTKRILEATAHQYCEKDTPQSRLLFDSSLQHYRNSVESKARYSQDENFDHHMRHIKTSSQNFPVLRIVHVVACRSKMFLKNVPP</sequence>
<evidence type="ECO:0000313" key="1">
    <source>
        <dbReference type="EMBL" id="CCA19838.1"/>
    </source>
</evidence>
<dbReference type="EMBL" id="FR824125">
    <property type="protein sequence ID" value="CCA19838.1"/>
    <property type="molecule type" value="Genomic_DNA"/>
</dbReference>
<protein>
    <submittedName>
        <fullName evidence="1">AlNc14C80G5250 protein</fullName>
    </submittedName>
</protein>
<proteinExistence type="predicted"/>
<gene>
    <name evidence="1" type="primary">AlNc14C80G5250</name>
    <name evidence="1" type="ORF">ALNC14_059810</name>
</gene>
<reference evidence="1" key="1">
    <citation type="journal article" date="2011" name="PLoS Biol.">
        <title>Gene gain and loss during evolution of obligate parasitism in the white rust pathogen of Arabidopsis thaliana.</title>
        <authorList>
            <person name="Kemen E."/>
            <person name="Gardiner A."/>
            <person name="Schultz-Larsen T."/>
            <person name="Kemen A.C."/>
            <person name="Balmuth A.L."/>
            <person name="Robert-Seilaniantz A."/>
            <person name="Bailey K."/>
            <person name="Holub E."/>
            <person name="Studholme D.J."/>
            <person name="Maclean D."/>
            <person name="Jones J.D."/>
        </authorList>
    </citation>
    <scope>NUCLEOTIDE SEQUENCE</scope>
</reference>
<dbReference type="HOGENOM" id="CLU_1931429_0_0_1"/>
<name>F0WF56_9STRA</name>
<accession>F0WF56</accession>
<reference evidence="1" key="2">
    <citation type="submission" date="2011-02" db="EMBL/GenBank/DDBJ databases">
        <authorList>
            <person name="MacLean D."/>
        </authorList>
    </citation>
    <scope>NUCLEOTIDE SEQUENCE</scope>
</reference>
<dbReference type="AlphaFoldDB" id="F0WF56"/>
<organism evidence="1">
    <name type="scientific">Albugo laibachii Nc14</name>
    <dbReference type="NCBI Taxonomy" id="890382"/>
    <lineage>
        <taxon>Eukaryota</taxon>
        <taxon>Sar</taxon>
        <taxon>Stramenopiles</taxon>
        <taxon>Oomycota</taxon>
        <taxon>Peronosporomycetes</taxon>
        <taxon>Albuginales</taxon>
        <taxon>Albuginaceae</taxon>
        <taxon>Albugo</taxon>
    </lineage>
</organism>